<comment type="caution">
    <text evidence="1">The sequence shown here is derived from an EMBL/GenBank/DDBJ whole genome shotgun (WGS) entry which is preliminary data.</text>
</comment>
<accession>A0A0F9DYD8</accession>
<sequence>MNNRDFIRRSPTTKRRHRFIIEQTPEGYGVTEYRERLYPGGWERLLFSGEYDSSAEARESINCRGWNGDTT</sequence>
<proteinExistence type="predicted"/>
<organism evidence="1">
    <name type="scientific">marine sediment metagenome</name>
    <dbReference type="NCBI Taxonomy" id="412755"/>
    <lineage>
        <taxon>unclassified sequences</taxon>
        <taxon>metagenomes</taxon>
        <taxon>ecological metagenomes</taxon>
    </lineage>
</organism>
<dbReference type="AlphaFoldDB" id="A0A0F9DYD8"/>
<reference evidence="1" key="1">
    <citation type="journal article" date="2015" name="Nature">
        <title>Complex archaea that bridge the gap between prokaryotes and eukaryotes.</title>
        <authorList>
            <person name="Spang A."/>
            <person name="Saw J.H."/>
            <person name="Jorgensen S.L."/>
            <person name="Zaremba-Niedzwiedzka K."/>
            <person name="Martijn J."/>
            <person name="Lind A.E."/>
            <person name="van Eijk R."/>
            <person name="Schleper C."/>
            <person name="Guy L."/>
            <person name="Ettema T.J."/>
        </authorList>
    </citation>
    <scope>NUCLEOTIDE SEQUENCE</scope>
</reference>
<name>A0A0F9DYD8_9ZZZZ</name>
<dbReference type="EMBL" id="LAZR01027076">
    <property type="protein sequence ID" value="KKL66838.1"/>
    <property type="molecule type" value="Genomic_DNA"/>
</dbReference>
<evidence type="ECO:0000313" key="1">
    <source>
        <dbReference type="EMBL" id="KKL66838.1"/>
    </source>
</evidence>
<protein>
    <submittedName>
        <fullName evidence="1">Uncharacterized protein</fullName>
    </submittedName>
</protein>
<gene>
    <name evidence="1" type="ORF">LCGC14_2141020</name>
</gene>